<dbReference type="AlphaFoldDB" id="A0A5R8Y414"/>
<dbReference type="CDD" id="cd11614">
    <property type="entry name" value="SAF_CpaB_FlgA_like"/>
    <property type="match status" value="1"/>
</dbReference>
<keyword evidence="3" id="KW-1185">Reference proteome</keyword>
<dbReference type="InterPro" id="IPR013974">
    <property type="entry name" value="SAF"/>
</dbReference>
<proteinExistence type="predicted"/>
<evidence type="ECO:0000259" key="1">
    <source>
        <dbReference type="SMART" id="SM00858"/>
    </source>
</evidence>
<dbReference type="OrthoDB" id="5349319at2"/>
<protein>
    <recommendedName>
        <fullName evidence="1">SAF domain-containing protein</fullName>
    </recommendedName>
</protein>
<dbReference type="RefSeq" id="WP_138152193.1">
    <property type="nucleotide sequence ID" value="NZ_CBDDKQ010000002.1"/>
</dbReference>
<comment type="caution">
    <text evidence="2">The sequence shown here is derived from an EMBL/GenBank/DDBJ whole genome shotgun (WGS) entry which is preliminary data.</text>
</comment>
<dbReference type="EMBL" id="VANU01000002">
    <property type="protein sequence ID" value="TLP39611.1"/>
    <property type="molecule type" value="Genomic_DNA"/>
</dbReference>
<gene>
    <name evidence="2" type="ORF">FDK22_07010</name>
</gene>
<feature type="domain" description="SAF" evidence="1">
    <location>
        <begin position="42"/>
        <end position="103"/>
    </location>
</feature>
<sequence length="396" mass="46438">MKFDKQLAIILILLSMLLSAIAISVYFYNQSQETIKKNNQLVVIYVAKENIPKDTLIEKKHIVQTTIARQFLLTKPLLEKEIIGKFAKEPIYKNEAFLKEKLTEKIEKKKVNKDFNYKYNSYNMSLDLFQNPNYSLQPDDIIKIITVYPSSLNRENNDFQVQYIAKNIRVVGFMRDGYPSDKSIIKKKIKKIEKKQQVEEIVDIKADEIILDIKQDTLISLIEHYYKGKNINGKQLWMVKSKLEEESDKDAEKKNEEKKIKEIVVAKKAKKKYIPKKKYYPVKWYQPKNEVSTKTATISYANNKELQETKKAKIISNYAQECSKKDKLLMVVSNSTKLKKKPSHKAKTHKTLYKNYVVAYKSVSKINPSWYLICDDSYINSEDVVITSYDEYIKLK</sequence>
<evidence type="ECO:0000313" key="2">
    <source>
        <dbReference type="EMBL" id="TLP39611.1"/>
    </source>
</evidence>
<reference evidence="2 3" key="1">
    <citation type="submission" date="2019-05" db="EMBL/GenBank/DDBJ databases">
        <title>Arcobacter sp. nov., isolated from sea sediment.</title>
        <authorList>
            <person name="Kim W."/>
        </authorList>
    </citation>
    <scope>NUCLEOTIDE SEQUENCE [LARGE SCALE GENOMIC DNA]</scope>
    <source>
        <strain evidence="2 3">CAU 1517</strain>
    </source>
</reference>
<dbReference type="SMART" id="SM00858">
    <property type="entry name" value="SAF"/>
    <property type="match status" value="1"/>
</dbReference>
<dbReference type="Proteomes" id="UP000308901">
    <property type="component" value="Unassembled WGS sequence"/>
</dbReference>
<name>A0A5R8Y414_9BACT</name>
<evidence type="ECO:0000313" key="3">
    <source>
        <dbReference type="Proteomes" id="UP000308901"/>
    </source>
</evidence>
<accession>A0A5R8Y414</accession>
<organism evidence="2 3">
    <name type="scientific">Arcobacter arenosus</name>
    <dbReference type="NCBI Taxonomy" id="2576037"/>
    <lineage>
        <taxon>Bacteria</taxon>
        <taxon>Pseudomonadati</taxon>
        <taxon>Campylobacterota</taxon>
        <taxon>Epsilonproteobacteria</taxon>
        <taxon>Campylobacterales</taxon>
        <taxon>Arcobacteraceae</taxon>
        <taxon>Arcobacter</taxon>
    </lineage>
</organism>